<gene>
    <name evidence="2" type="ORF">Pan216_17630</name>
</gene>
<dbReference type="PANTHER" id="PTHR38768">
    <property type="entry name" value="UPF0502 PROTEIN YCEH"/>
    <property type="match status" value="1"/>
</dbReference>
<feature type="compositionally biased region" description="Low complexity" evidence="1">
    <location>
        <begin position="186"/>
        <end position="198"/>
    </location>
</feature>
<proteinExistence type="predicted"/>
<evidence type="ECO:0000313" key="2">
    <source>
        <dbReference type="EMBL" id="QDU60910.1"/>
    </source>
</evidence>
<dbReference type="AlphaFoldDB" id="A0A518B1Q2"/>
<dbReference type="InterPro" id="IPR036390">
    <property type="entry name" value="WH_DNA-bd_sf"/>
</dbReference>
<dbReference type="InterPro" id="IPR036388">
    <property type="entry name" value="WH-like_DNA-bd_sf"/>
</dbReference>
<dbReference type="OrthoDB" id="9784785at2"/>
<dbReference type="InterPro" id="IPR007432">
    <property type="entry name" value="DUF480"/>
</dbReference>
<dbReference type="SUPFAM" id="SSF46785">
    <property type="entry name" value="Winged helix' DNA-binding domain"/>
    <property type="match status" value="2"/>
</dbReference>
<dbReference type="KEGG" id="knv:Pan216_17630"/>
<dbReference type="Pfam" id="PF04337">
    <property type="entry name" value="DUF480"/>
    <property type="match status" value="1"/>
</dbReference>
<protein>
    <submittedName>
        <fullName evidence="2">Uncharacterized protein</fullName>
    </submittedName>
</protein>
<reference evidence="2 3" key="1">
    <citation type="submission" date="2019-02" db="EMBL/GenBank/DDBJ databases">
        <title>Deep-cultivation of Planctomycetes and their phenomic and genomic characterization uncovers novel biology.</title>
        <authorList>
            <person name="Wiegand S."/>
            <person name="Jogler M."/>
            <person name="Boedeker C."/>
            <person name="Pinto D."/>
            <person name="Vollmers J."/>
            <person name="Rivas-Marin E."/>
            <person name="Kohn T."/>
            <person name="Peeters S.H."/>
            <person name="Heuer A."/>
            <person name="Rast P."/>
            <person name="Oberbeckmann S."/>
            <person name="Bunk B."/>
            <person name="Jeske O."/>
            <person name="Meyerdierks A."/>
            <person name="Storesund J.E."/>
            <person name="Kallscheuer N."/>
            <person name="Luecker S."/>
            <person name="Lage O.M."/>
            <person name="Pohl T."/>
            <person name="Merkel B.J."/>
            <person name="Hornburger P."/>
            <person name="Mueller R.-W."/>
            <person name="Bruemmer F."/>
            <person name="Labrenz M."/>
            <person name="Spormann A.M."/>
            <person name="Op den Camp H."/>
            <person name="Overmann J."/>
            <person name="Amann R."/>
            <person name="Jetten M.S.M."/>
            <person name="Mascher T."/>
            <person name="Medema M.H."/>
            <person name="Devos D.P."/>
            <person name="Kaster A.-K."/>
            <person name="Ovreas L."/>
            <person name="Rohde M."/>
            <person name="Galperin M.Y."/>
            <person name="Jogler C."/>
        </authorList>
    </citation>
    <scope>NUCLEOTIDE SEQUENCE [LARGE SCALE GENOMIC DNA]</scope>
    <source>
        <strain evidence="2 3">Pan216</strain>
    </source>
</reference>
<sequence length="260" mass="28886">MNDESTAESTMAPPGTLDRTERRVLGVLVEKAFCTPDYYPLTANATISACNQKSNRHPMMTLEGHEVDEALFRLRSASLAIQVHPASGRTERWKHNIKEAWQLDRPQRAVIGELLLRGAQTEGELRTRASRMVEIPSLDELKTILEELARRGFTRLLSPEGQKRGRVWTHLLFNDNELSRVEAEVASSAPASSSSPSSPSAPSPPRTGATVADDRLEKLETELSQAQVEVADLTSRLEQLEKAHEQVRDELESLRTQLGG</sequence>
<organism evidence="2 3">
    <name type="scientific">Kolteria novifilia</name>
    <dbReference type="NCBI Taxonomy" id="2527975"/>
    <lineage>
        <taxon>Bacteria</taxon>
        <taxon>Pseudomonadati</taxon>
        <taxon>Planctomycetota</taxon>
        <taxon>Planctomycetia</taxon>
        <taxon>Kolteriales</taxon>
        <taxon>Kolteriaceae</taxon>
        <taxon>Kolteria</taxon>
    </lineage>
</organism>
<evidence type="ECO:0000256" key="1">
    <source>
        <dbReference type="SAM" id="MobiDB-lite"/>
    </source>
</evidence>
<evidence type="ECO:0000313" key="3">
    <source>
        <dbReference type="Proteomes" id="UP000317093"/>
    </source>
</evidence>
<dbReference type="Proteomes" id="UP000317093">
    <property type="component" value="Chromosome"/>
</dbReference>
<accession>A0A518B1Q2</accession>
<dbReference type="PANTHER" id="PTHR38768:SF1">
    <property type="entry name" value="UPF0502 PROTEIN YCEH"/>
    <property type="match status" value="1"/>
</dbReference>
<name>A0A518B1Q2_9BACT</name>
<dbReference type="RefSeq" id="WP_145257472.1">
    <property type="nucleotide sequence ID" value="NZ_CP036279.1"/>
</dbReference>
<keyword evidence="3" id="KW-1185">Reference proteome</keyword>
<dbReference type="Gene3D" id="1.10.10.10">
    <property type="entry name" value="Winged helix-like DNA-binding domain superfamily/Winged helix DNA-binding domain"/>
    <property type="match status" value="2"/>
</dbReference>
<dbReference type="EMBL" id="CP036279">
    <property type="protein sequence ID" value="QDU60910.1"/>
    <property type="molecule type" value="Genomic_DNA"/>
</dbReference>
<feature type="region of interest" description="Disordered" evidence="1">
    <location>
        <begin position="184"/>
        <end position="213"/>
    </location>
</feature>